<feature type="domain" description="Kazal-like" evidence="2">
    <location>
        <begin position="53"/>
        <end position="76"/>
    </location>
</feature>
<dbReference type="EMBL" id="CAKKNE010000004">
    <property type="protein sequence ID" value="CAH0373950.1"/>
    <property type="molecule type" value="Genomic_DNA"/>
</dbReference>
<sequence length="218" mass="23046">MESYGTIDERSAATPKKLVGRRIIAAVAAVALVVGASAAVSVNRLPGANLFMCPMIWAPVCGENGKTYGNACQAQGARMPFTDGECSPDAQAQTTPCTREFMPVCGSDGVEYVNKCYADKAGATYTEGPCTKPCTREYRPVCGLRTRTTSSAPMEAATRAILSRRDRSRAREGIAFRRASPRTVRSAAAAAAAPRPGPPRKVASRARTTRARSVAKGV</sequence>
<organism evidence="3 4">
    <name type="scientific">Pelagomonas calceolata</name>
    <dbReference type="NCBI Taxonomy" id="35677"/>
    <lineage>
        <taxon>Eukaryota</taxon>
        <taxon>Sar</taxon>
        <taxon>Stramenopiles</taxon>
        <taxon>Ochrophyta</taxon>
        <taxon>Pelagophyceae</taxon>
        <taxon>Pelagomonadales</taxon>
        <taxon>Pelagomonadaceae</taxon>
        <taxon>Pelagomonas</taxon>
    </lineage>
</organism>
<reference evidence="3" key="1">
    <citation type="submission" date="2021-11" db="EMBL/GenBank/DDBJ databases">
        <authorList>
            <consortium name="Genoscope - CEA"/>
            <person name="William W."/>
        </authorList>
    </citation>
    <scope>NUCLEOTIDE SEQUENCE</scope>
</reference>
<dbReference type="OrthoDB" id="60813at2759"/>
<evidence type="ECO:0000313" key="4">
    <source>
        <dbReference type="Proteomes" id="UP000789595"/>
    </source>
</evidence>
<dbReference type="PROSITE" id="PS51465">
    <property type="entry name" value="KAZAL_2"/>
    <property type="match status" value="2"/>
</dbReference>
<accession>A0A8J2WN80</accession>
<dbReference type="Proteomes" id="UP000789595">
    <property type="component" value="Unassembled WGS sequence"/>
</dbReference>
<keyword evidence="4" id="KW-1185">Reference proteome</keyword>
<evidence type="ECO:0000256" key="1">
    <source>
        <dbReference type="SAM" id="MobiDB-lite"/>
    </source>
</evidence>
<proteinExistence type="predicted"/>
<dbReference type="SMART" id="SM00280">
    <property type="entry name" value="KAZAL"/>
    <property type="match status" value="2"/>
</dbReference>
<protein>
    <recommendedName>
        <fullName evidence="2">Kazal-like domain-containing protein</fullName>
    </recommendedName>
</protein>
<dbReference type="Pfam" id="PF00050">
    <property type="entry name" value="Kazal_1"/>
    <property type="match status" value="2"/>
</dbReference>
<dbReference type="PANTHER" id="PTHR21131:SF0">
    <property type="entry name" value="GEO10195P1-RELATED"/>
    <property type="match status" value="1"/>
</dbReference>
<feature type="compositionally biased region" description="Low complexity" evidence="1">
    <location>
        <begin position="177"/>
        <end position="194"/>
    </location>
</feature>
<feature type="domain" description="Kazal-like" evidence="2">
    <location>
        <begin position="80"/>
        <end position="132"/>
    </location>
</feature>
<dbReference type="InterPro" id="IPR053265">
    <property type="entry name" value="Serpin"/>
</dbReference>
<comment type="caution">
    <text evidence="3">The sequence shown here is derived from an EMBL/GenBank/DDBJ whole genome shotgun (WGS) entry which is preliminary data.</text>
</comment>
<dbReference type="InterPro" id="IPR036058">
    <property type="entry name" value="Kazal_dom_sf"/>
</dbReference>
<dbReference type="InterPro" id="IPR002350">
    <property type="entry name" value="Kazal_dom"/>
</dbReference>
<feature type="compositionally biased region" description="Basic and acidic residues" evidence="1">
    <location>
        <begin position="164"/>
        <end position="175"/>
    </location>
</feature>
<evidence type="ECO:0000313" key="3">
    <source>
        <dbReference type="EMBL" id="CAH0373950.1"/>
    </source>
</evidence>
<feature type="region of interest" description="Disordered" evidence="1">
    <location>
        <begin position="164"/>
        <end position="218"/>
    </location>
</feature>
<evidence type="ECO:0000259" key="2">
    <source>
        <dbReference type="PROSITE" id="PS51465"/>
    </source>
</evidence>
<gene>
    <name evidence="3" type="ORF">PECAL_4P12010</name>
</gene>
<dbReference type="CDD" id="cd00104">
    <property type="entry name" value="KAZAL_FS"/>
    <property type="match status" value="2"/>
</dbReference>
<dbReference type="Gene3D" id="3.30.60.30">
    <property type="match status" value="2"/>
</dbReference>
<dbReference type="SUPFAM" id="SSF100895">
    <property type="entry name" value="Kazal-type serine protease inhibitors"/>
    <property type="match status" value="2"/>
</dbReference>
<dbReference type="AlphaFoldDB" id="A0A8J2WN80"/>
<dbReference type="PANTHER" id="PTHR21131">
    <property type="entry name" value="SERINE-TYPE ENDOPEPTIDASE INHIBITOR"/>
    <property type="match status" value="1"/>
</dbReference>
<name>A0A8J2WN80_9STRA</name>